<dbReference type="EMBL" id="WOBN01000011">
    <property type="protein sequence ID" value="MUK49019.1"/>
    <property type="molecule type" value="Genomic_DNA"/>
</dbReference>
<dbReference type="Proteomes" id="UP000448038">
    <property type="component" value="Unassembled WGS sequence"/>
</dbReference>
<name>A0A844P0N8_ALIFS</name>
<evidence type="ECO:0000313" key="1">
    <source>
        <dbReference type="EMBL" id="MUK49019.1"/>
    </source>
</evidence>
<dbReference type="AlphaFoldDB" id="A0A844P0N8"/>
<dbReference type="SUPFAM" id="SSF47336">
    <property type="entry name" value="ACP-like"/>
    <property type="match status" value="1"/>
</dbReference>
<comment type="caution">
    <text evidence="1">The sequence shown here is derived from an EMBL/GenBank/DDBJ whole genome shotgun (WGS) entry which is preliminary data.</text>
</comment>
<gene>
    <name evidence="1" type="ORF">GNP88_07475</name>
</gene>
<organism evidence="1 2">
    <name type="scientific">Aliivibrio fischeri</name>
    <name type="common">Vibrio fischeri</name>
    <dbReference type="NCBI Taxonomy" id="668"/>
    <lineage>
        <taxon>Bacteria</taxon>
        <taxon>Pseudomonadati</taxon>
        <taxon>Pseudomonadota</taxon>
        <taxon>Gammaproteobacteria</taxon>
        <taxon>Vibrionales</taxon>
        <taxon>Vibrionaceae</taxon>
        <taxon>Aliivibrio</taxon>
    </lineage>
</organism>
<protein>
    <submittedName>
        <fullName evidence="1">Acyl carrier protein</fullName>
    </submittedName>
</protein>
<dbReference type="Gene3D" id="1.10.1200.10">
    <property type="entry name" value="ACP-like"/>
    <property type="match status" value="1"/>
</dbReference>
<sequence length="73" mass="8464">MDKNQFLEELTDILQLEDTLSLDVELVDLEEWDSMAFLGVISFFDMEFNKTVTQQELKSVKTAADLFVLSEKK</sequence>
<dbReference type="RefSeq" id="WP_155655633.1">
    <property type="nucleotide sequence ID" value="NZ_WOBN01000011.1"/>
</dbReference>
<dbReference type="InterPro" id="IPR036736">
    <property type="entry name" value="ACP-like_sf"/>
</dbReference>
<reference evidence="1 2" key="1">
    <citation type="submission" date="2019-11" db="EMBL/GenBank/DDBJ databases">
        <title>Using colonization assays and comparative genomics to discover symbiosis behaviors and factors in Vibrio fischeri.</title>
        <authorList>
            <person name="Bongrand C."/>
            <person name="Moriano-Gutierrez S."/>
            <person name="Arevalo P."/>
            <person name="Mcfall-Ngai M."/>
            <person name="Visick K."/>
            <person name="Polz M.F."/>
            <person name="Ruby E.G."/>
        </authorList>
    </citation>
    <scope>NUCLEOTIDE SEQUENCE [LARGE SCALE GENOMIC DNA]</scope>
    <source>
        <strain evidence="2">emors.4.1</strain>
    </source>
</reference>
<accession>A0A844P0N8</accession>
<evidence type="ECO:0000313" key="2">
    <source>
        <dbReference type="Proteomes" id="UP000448038"/>
    </source>
</evidence>
<proteinExistence type="predicted"/>